<evidence type="ECO:0000256" key="1">
    <source>
        <dbReference type="SAM" id="Phobius"/>
    </source>
</evidence>
<feature type="transmembrane region" description="Helical" evidence="1">
    <location>
        <begin position="46"/>
        <end position="70"/>
    </location>
</feature>
<keyword evidence="1" id="KW-0812">Transmembrane</keyword>
<feature type="transmembrane region" description="Helical" evidence="1">
    <location>
        <begin position="6"/>
        <end position="39"/>
    </location>
</feature>
<gene>
    <name evidence="2" type="ORF">ACFPK2_14365</name>
</gene>
<keyword evidence="1" id="KW-0472">Membrane</keyword>
<proteinExistence type="predicted"/>
<evidence type="ECO:0000313" key="3">
    <source>
        <dbReference type="Proteomes" id="UP001595976"/>
    </source>
</evidence>
<organism evidence="2 3">
    <name type="scientific">Bosea minatitlanensis</name>
    <dbReference type="NCBI Taxonomy" id="128782"/>
    <lineage>
        <taxon>Bacteria</taxon>
        <taxon>Pseudomonadati</taxon>
        <taxon>Pseudomonadota</taxon>
        <taxon>Alphaproteobacteria</taxon>
        <taxon>Hyphomicrobiales</taxon>
        <taxon>Boseaceae</taxon>
        <taxon>Bosea</taxon>
    </lineage>
</organism>
<protein>
    <submittedName>
        <fullName evidence="2">Uncharacterized protein</fullName>
    </submittedName>
</protein>
<keyword evidence="3" id="KW-1185">Reference proteome</keyword>
<evidence type="ECO:0000313" key="2">
    <source>
        <dbReference type="EMBL" id="MFC5294171.1"/>
    </source>
</evidence>
<dbReference type="RefSeq" id="WP_158446053.1">
    <property type="nucleotide sequence ID" value="NZ_JAOAOS010000025.1"/>
</dbReference>
<dbReference type="EMBL" id="JBHSLI010000005">
    <property type="protein sequence ID" value="MFC5294171.1"/>
    <property type="molecule type" value="Genomic_DNA"/>
</dbReference>
<reference evidence="3" key="1">
    <citation type="journal article" date="2019" name="Int. J. Syst. Evol. Microbiol.">
        <title>The Global Catalogue of Microorganisms (GCM) 10K type strain sequencing project: providing services to taxonomists for standard genome sequencing and annotation.</title>
        <authorList>
            <consortium name="The Broad Institute Genomics Platform"/>
            <consortium name="The Broad Institute Genome Sequencing Center for Infectious Disease"/>
            <person name="Wu L."/>
            <person name="Ma J."/>
        </authorList>
    </citation>
    <scope>NUCLEOTIDE SEQUENCE [LARGE SCALE GENOMIC DNA]</scope>
    <source>
        <strain evidence="3">CGMCC 1.15643</strain>
    </source>
</reference>
<sequence length="76" mass="8270">MLIAGILFLLGSLIGLSFGYPAIIVASVALTVFFFPLWLIRGELSLFSAFVWIGYLFALQSGFLFGSYLATPGEDE</sequence>
<dbReference type="Proteomes" id="UP001595976">
    <property type="component" value="Unassembled WGS sequence"/>
</dbReference>
<keyword evidence="1" id="KW-1133">Transmembrane helix</keyword>
<name>A0ABW0F6S3_9HYPH</name>
<comment type="caution">
    <text evidence="2">The sequence shown here is derived from an EMBL/GenBank/DDBJ whole genome shotgun (WGS) entry which is preliminary data.</text>
</comment>
<accession>A0ABW0F6S3</accession>